<dbReference type="GO" id="GO:0008270">
    <property type="term" value="F:zinc ion binding"/>
    <property type="evidence" value="ECO:0007669"/>
    <property type="project" value="UniProtKB-KW"/>
</dbReference>
<dbReference type="PROSITE" id="PS50103">
    <property type="entry name" value="ZF_C3H1"/>
    <property type="match status" value="1"/>
</dbReference>
<gene>
    <name evidence="7" type="ORF">SYNPS1DRAFT_28827</name>
</gene>
<evidence type="ECO:0000256" key="4">
    <source>
        <dbReference type="PROSITE-ProRule" id="PRU00723"/>
    </source>
</evidence>
<dbReference type="InterPro" id="IPR000571">
    <property type="entry name" value="Znf_CCCH"/>
</dbReference>
<dbReference type="Proteomes" id="UP000278143">
    <property type="component" value="Unassembled WGS sequence"/>
</dbReference>
<reference evidence="8" key="1">
    <citation type="journal article" date="2018" name="Nat. Microbiol.">
        <title>Leveraging single-cell genomics to expand the fungal tree of life.</title>
        <authorList>
            <person name="Ahrendt S.R."/>
            <person name="Quandt C.A."/>
            <person name="Ciobanu D."/>
            <person name="Clum A."/>
            <person name="Salamov A."/>
            <person name="Andreopoulos B."/>
            <person name="Cheng J.F."/>
            <person name="Woyke T."/>
            <person name="Pelin A."/>
            <person name="Henrissat B."/>
            <person name="Reynolds N.K."/>
            <person name="Benny G.L."/>
            <person name="Smith M.E."/>
            <person name="James T.Y."/>
            <person name="Grigoriev I.V."/>
        </authorList>
    </citation>
    <scope>NUCLEOTIDE SEQUENCE [LARGE SCALE GENOMIC DNA]</scope>
    <source>
        <strain evidence="8">Benny S71-1</strain>
    </source>
</reference>
<feature type="region of interest" description="Disordered" evidence="5">
    <location>
        <begin position="137"/>
        <end position="193"/>
    </location>
</feature>
<dbReference type="SUPFAM" id="SSF90229">
    <property type="entry name" value="CCCH zinc finger"/>
    <property type="match status" value="1"/>
</dbReference>
<dbReference type="AlphaFoldDB" id="A0A4P9Z0N5"/>
<keyword evidence="3 4" id="KW-0862">Zinc</keyword>
<evidence type="ECO:0000256" key="2">
    <source>
        <dbReference type="ARBA" id="ARBA00022771"/>
    </source>
</evidence>
<protein>
    <recommendedName>
        <fullName evidence="6">C3H1-type domain-containing protein</fullName>
    </recommendedName>
</protein>
<feature type="compositionally biased region" description="Basic and acidic residues" evidence="5">
    <location>
        <begin position="179"/>
        <end position="193"/>
    </location>
</feature>
<name>A0A4P9Z0N5_9FUNG</name>
<evidence type="ECO:0000313" key="8">
    <source>
        <dbReference type="Proteomes" id="UP000278143"/>
    </source>
</evidence>
<feature type="region of interest" description="Disordered" evidence="5">
    <location>
        <begin position="19"/>
        <end position="53"/>
    </location>
</feature>
<evidence type="ECO:0000313" key="7">
    <source>
        <dbReference type="EMBL" id="RKP25442.1"/>
    </source>
</evidence>
<feature type="domain" description="C3H1-type" evidence="6">
    <location>
        <begin position="265"/>
        <end position="292"/>
    </location>
</feature>
<proteinExistence type="predicted"/>
<organism evidence="7 8">
    <name type="scientific">Syncephalis pseudoplumigaleata</name>
    <dbReference type="NCBI Taxonomy" id="1712513"/>
    <lineage>
        <taxon>Eukaryota</taxon>
        <taxon>Fungi</taxon>
        <taxon>Fungi incertae sedis</taxon>
        <taxon>Zoopagomycota</taxon>
        <taxon>Zoopagomycotina</taxon>
        <taxon>Zoopagomycetes</taxon>
        <taxon>Zoopagales</taxon>
        <taxon>Piptocephalidaceae</taxon>
        <taxon>Syncephalis</taxon>
    </lineage>
</organism>
<keyword evidence="1 4" id="KW-0479">Metal-binding</keyword>
<dbReference type="InterPro" id="IPR036855">
    <property type="entry name" value="Znf_CCCH_sf"/>
</dbReference>
<dbReference type="OrthoDB" id="411372at2759"/>
<feature type="compositionally biased region" description="Low complexity" evidence="5">
    <location>
        <begin position="73"/>
        <end position="87"/>
    </location>
</feature>
<evidence type="ECO:0000256" key="5">
    <source>
        <dbReference type="SAM" id="MobiDB-lite"/>
    </source>
</evidence>
<evidence type="ECO:0000259" key="6">
    <source>
        <dbReference type="PROSITE" id="PS50103"/>
    </source>
</evidence>
<evidence type="ECO:0000256" key="3">
    <source>
        <dbReference type="ARBA" id="ARBA00022833"/>
    </source>
</evidence>
<keyword evidence="2 4" id="KW-0863">Zinc-finger</keyword>
<feature type="compositionally biased region" description="Low complexity" evidence="5">
    <location>
        <begin position="26"/>
        <end position="36"/>
    </location>
</feature>
<feature type="compositionally biased region" description="Polar residues" evidence="5">
    <location>
        <begin position="44"/>
        <end position="53"/>
    </location>
</feature>
<keyword evidence="8" id="KW-1185">Reference proteome</keyword>
<feature type="zinc finger region" description="C3H1-type" evidence="4">
    <location>
        <begin position="265"/>
        <end position="292"/>
    </location>
</feature>
<accession>A0A4P9Z0N5</accession>
<dbReference type="EMBL" id="KZ989746">
    <property type="protein sequence ID" value="RKP25442.1"/>
    <property type="molecule type" value="Genomic_DNA"/>
</dbReference>
<evidence type="ECO:0000256" key="1">
    <source>
        <dbReference type="ARBA" id="ARBA00022723"/>
    </source>
</evidence>
<sequence>MSASTVSSKPARRFVRLARNIKARPAETAATEPTAAKNDEPVVESSQAANTEQIAPIPNDMLYILQELNSPVATVEQPQPQQQQQPDVPAPASPVKTRRSARLKKIEAKNEADTAAVPDDMLYIMSAMNGDVAATDIGSKGGKKDGKRQKGSAAHVDGEDTSEDKKGAAKTGKRKKGGGAKEGRAASKRPAWMDRDQQAVDALEQLTQPASTDNAEDKDFNALLMEHMSIVDSTEARCPWSHDLPGAATTSTEDSAAAAPDPPVKKSVEFCRFFKSGSCGKGLWCNFSHNILCGALYTASWSLSHGVLVYIFNCVNGVWLLG</sequence>
<feature type="region of interest" description="Disordered" evidence="5">
    <location>
        <begin position="73"/>
        <end position="109"/>
    </location>
</feature>